<proteinExistence type="inferred from homology"/>
<dbReference type="GO" id="GO:0045493">
    <property type="term" value="P:xylan catabolic process"/>
    <property type="evidence" value="ECO:0007669"/>
    <property type="project" value="InterPro"/>
</dbReference>
<dbReference type="Gene3D" id="3.20.20.300">
    <property type="entry name" value="Glycoside hydrolase, family 3, N-terminal domain"/>
    <property type="match status" value="1"/>
</dbReference>
<keyword evidence="3" id="KW-0378">Hydrolase</keyword>
<evidence type="ECO:0000256" key="1">
    <source>
        <dbReference type="ARBA" id="ARBA00005336"/>
    </source>
</evidence>
<dbReference type="Pfam" id="PF01915">
    <property type="entry name" value="Glyco_hydro_3_C"/>
    <property type="match status" value="1"/>
</dbReference>
<evidence type="ECO:0000256" key="2">
    <source>
        <dbReference type="ARBA" id="ARBA00022729"/>
    </source>
</evidence>
<feature type="domain" description="Glycoside hydrolase family 3 N-terminal" evidence="5">
    <location>
        <begin position="43"/>
        <end position="120"/>
    </location>
</feature>
<evidence type="ECO:0000256" key="4">
    <source>
        <dbReference type="ARBA" id="ARBA00023295"/>
    </source>
</evidence>
<keyword evidence="8" id="KW-1185">Reference proteome</keyword>
<evidence type="ECO:0000313" key="8">
    <source>
        <dbReference type="Proteomes" id="UP001165122"/>
    </source>
</evidence>
<accession>A0A9W7C7Q0</accession>
<dbReference type="Proteomes" id="UP001165122">
    <property type="component" value="Unassembled WGS sequence"/>
</dbReference>
<dbReference type="Gene3D" id="3.40.50.1700">
    <property type="entry name" value="Glycoside hydrolase family 3 C-terminal domain"/>
    <property type="match status" value="1"/>
</dbReference>
<evidence type="ECO:0000259" key="6">
    <source>
        <dbReference type="Pfam" id="PF01915"/>
    </source>
</evidence>
<dbReference type="PANTHER" id="PTHR42721">
    <property type="entry name" value="SUGAR HYDROLASE-RELATED"/>
    <property type="match status" value="1"/>
</dbReference>
<dbReference type="PANTHER" id="PTHR42721:SF3">
    <property type="entry name" value="BETA-D-XYLOSIDASE 5-RELATED"/>
    <property type="match status" value="1"/>
</dbReference>
<dbReference type="SUPFAM" id="SSF51445">
    <property type="entry name" value="(Trans)glycosidases"/>
    <property type="match status" value="1"/>
</dbReference>
<reference evidence="8" key="1">
    <citation type="journal article" date="2023" name="Commun. Biol.">
        <title>Genome analysis of Parmales, the sister group of diatoms, reveals the evolutionary specialization of diatoms from phago-mixotrophs to photoautotrophs.</title>
        <authorList>
            <person name="Ban H."/>
            <person name="Sato S."/>
            <person name="Yoshikawa S."/>
            <person name="Yamada K."/>
            <person name="Nakamura Y."/>
            <person name="Ichinomiya M."/>
            <person name="Sato N."/>
            <person name="Blanc-Mathieu R."/>
            <person name="Endo H."/>
            <person name="Kuwata A."/>
            <person name="Ogata H."/>
        </authorList>
    </citation>
    <scope>NUCLEOTIDE SEQUENCE [LARGE SCALE GENOMIC DNA]</scope>
    <source>
        <strain evidence="8">NIES 3700</strain>
    </source>
</reference>
<gene>
    <name evidence="7" type="ORF">TrLO_g108</name>
</gene>
<dbReference type="GO" id="GO:0031222">
    <property type="term" value="P:arabinan catabolic process"/>
    <property type="evidence" value="ECO:0007669"/>
    <property type="project" value="TreeGrafter"/>
</dbReference>
<dbReference type="EMBL" id="BRXW01000075">
    <property type="protein sequence ID" value="GMI04550.1"/>
    <property type="molecule type" value="Genomic_DNA"/>
</dbReference>
<protein>
    <recommendedName>
        <fullName evidence="9">Glycoside hydrolase family 3 C-terminal domain-containing protein</fullName>
    </recommendedName>
</protein>
<dbReference type="AlphaFoldDB" id="A0A9W7C7Q0"/>
<keyword evidence="4" id="KW-0326">Glycosidase</keyword>
<evidence type="ECO:0000313" key="7">
    <source>
        <dbReference type="EMBL" id="GMI04550.1"/>
    </source>
</evidence>
<dbReference type="InterPro" id="IPR036962">
    <property type="entry name" value="Glyco_hydro_3_N_sf"/>
</dbReference>
<dbReference type="Pfam" id="PF00933">
    <property type="entry name" value="Glyco_hydro_3"/>
    <property type="match status" value="1"/>
</dbReference>
<dbReference type="OrthoDB" id="416222at2759"/>
<keyword evidence="2" id="KW-0732">Signal</keyword>
<dbReference type="InterPro" id="IPR036881">
    <property type="entry name" value="Glyco_hydro_3_C_sf"/>
</dbReference>
<evidence type="ECO:0008006" key="9">
    <source>
        <dbReference type="Google" id="ProtNLM"/>
    </source>
</evidence>
<evidence type="ECO:0000259" key="5">
    <source>
        <dbReference type="Pfam" id="PF00933"/>
    </source>
</evidence>
<dbReference type="SUPFAM" id="SSF52279">
    <property type="entry name" value="Beta-D-glucan exohydrolase, C-terminal domain"/>
    <property type="match status" value="1"/>
</dbReference>
<organism evidence="7 8">
    <name type="scientific">Triparma laevis f. longispina</name>
    <dbReference type="NCBI Taxonomy" id="1714387"/>
    <lineage>
        <taxon>Eukaryota</taxon>
        <taxon>Sar</taxon>
        <taxon>Stramenopiles</taxon>
        <taxon>Ochrophyta</taxon>
        <taxon>Bolidophyceae</taxon>
        <taxon>Parmales</taxon>
        <taxon>Triparmaceae</taxon>
        <taxon>Triparma</taxon>
    </lineage>
</organism>
<dbReference type="InterPro" id="IPR017853">
    <property type="entry name" value="GH"/>
</dbReference>
<comment type="caution">
    <text evidence="7">The sequence shown here is derived from an EMBL/GenBank/DDBJ whole genome shotgun (WGS) entry which is preliminary data.</text>
</comment>
<dbReference type="InterPro" id="IPR001764">
    <property type="entry name" value="Glyco_hydro_3_N"/>
</dbReference>
<feature type="domain" description="Glycoside hydrolase family 3 C-terminal" evidence="6">
    <location>
        <begin position="190"/>
        <end position="433"/>
    </location>
</feature>
<dbReference type="InterPro" id="IPR002772">
    <property type="entry name" value="Glyco_hydro_3_C"/>
</dbReference>
<dbReference type="InterPro" id="IPR044993">
    <property type="entry name" value="BXL"/>
</dbReference>
<evidence type="ECO:0000256" key="3">
    <source>
        <dbReference type="ARBA" id="ARBA00022801"/>
    </source>
</evidence>
<comment type="similarity">
    <text evidence="1">Belongs to the glycosyl hydrolase 3 family.</text>
</comment>
<dbReference type="GO" id="GO:0009044">
    <property type="term" value="F:xylan 1,4-beta-xylosidase activity"/>
    <property type="evidence" value="ECO:0007669"/>
    <property type="project" value="InterPro"/>
</dbReference>
<sequence length="445" mass="48011">MQTESDVDNTPLTIATSKHFFVYNLDSDFAAGGDDPQARLKINVNVTDADLRQTYLRIFKKTTSPHFTKSPARSVMCSYNAINGIPAYAHPMLQEYLRDELAFPGFIVSDEGAIQWMGEGYHEYTSSDAESAKSSMKRSRRLSPTCSRLESSLECWTLFDSVSWSDLSAENAVDTAESRALARALAGESLVLLKNENNVLPLKTTTKKVALLGPNANRTETLLSNHAGCKANPNDQTIDPSCTLVNPLDGLKAMAMKDGFEVTYEQGVDIDTNRTDGIDAAVKLASEADVAVIVVGLITCQETGDQCQEAEALDRTSITLPGLQETLVEQVANTGTPTVVIIMSGGTVSVPSLAKSDSVDAIIQSFYGGEELGSAMADMLFGKINPSGRLPATIFEKLEDLPADYLSMEMLDAPGRTGRYFKGEPLYAFGFGSTKLSNKSSCGLP</sequence>
<name>A0A9W7C7Q0_9STRA</name>
<dbReference type="GO" id="GO:0046556">
    <property type="term" value="F:alpha-L-arabinofuranosidase activity"/>
    <property type="evidence" value="ECO:0007669"/>
    <property type="project" value="TreeGrafter"/>
</dbReference>